<dbReference type="PATRIC" id="fig|1125725.3.peg.113"/>
<evidence type="ECO:0000313" key="2">
    <source>
        <dbReference type="EMBL" id="ERF61927.1"/>
    </source>
</evidence>
<keyword evidence="5" id="KW-1185">Reference proteome</keyword>
<gene>
    <name evidence="3" type="ORF">HMPREF0860_1039</name>
    <name evidence="2" type="ORF">HMPREF1325_1857</name>
</gene>
<reference evidence="4 5" key="1">
    <citation type="submission" date="2013-08" db="EMBL/GenBank/DDBJ databases">
        <authorList>
            <person name="Durkin A.S."/>
            <person name="Haft D.R."/>
            <person name="McCorrison J."/>
            <person name="Torralba M."/>
            <person name="Gillis M."/>
            <person name="Haft D.H."/>
            <person name="Methe B."/>
            <person name="Sutton G."/>
            <person name="Nelson K.E."/>
        </authorList>
    </citation>
    <scope>NUCLEOTIDE SEQUENCE [LARGE SCALE GENOMIC DNA]</scope>
    <source>
        <strain evidence="3 5">ATCC 35536</strain>
        <strain evidence="2 4">VPI DR56BR1116</strain>
    </source>
</reference>
<dbReference type="AlphaFoldDB" id="U2MMD5"/>
<evidence type="ECO:0000313" key="5">
    <source>
        <dbReference type="Proteomes" id="UP000016646"/>
    </source>
</evidence>
<dbReference type="Proteomes" id="UP000016646">
    <property type="component" value="Unassembled WGS sequence"/>
</dbReference>
<dbReference type="EMBL" id="AVQI01000067">
    <property type="protein sequence ID" value="ERK00409.1"/>
    <property type="molecule type" value="Genomic_DNA"/>
</dbReference>
<sequence length="133" mass="14586">MEKKTEQLQAAAEKAAQALQAASEKLEAAQKELAEKPEDEKLKKQVEGLTKGVAAAKQKLDAAQTALKEAEKANDGEDTGGEKIRLKVRNKTGRPTYYRAGLCFAQVDAEYEVMKDIADILLVDPWLVAQEVK</sequence>
<protein>
    <submittedName>
        <fullName evidence="2">Uncharacterized protein</fullName>
    </submittedName>
</protein>
<dbReference type="RefSeq" id="WP_021329191.1">
    <property type="nucleotide sequence ID" value="NZ_AUZJ01000002.1"/>
</dbReference>
<dbReference type="EMBL" id="AUZJ01000002">
    <property type="protein sequence ID" value="ERF61927.1"/>
    <property type="molecule type" value="Genomic_DNA"/>
</dbReference>
<feature type="region of interest" description="Disordered" evidence="1">
    <location>
        <begin position="20"/>
        <end position="43"/>
    </location>
</feature>
<name>U2MMD5_TRESO</name>
<dbReference type="STRING" id="1125725.HMPREF1325_1857"/>
<evidence type="ECO:0000313" key="3">
    <source>
        <dbReference type="EMBL" id="ERK00409.1"/>
    </source>
</evidence>
<feature type="compositionally biased region" description="Basic and acidic residues" evidence="1">
    <location>
        <begin position="24"/>
        <end position="43"/>
    </location>
</feature>
<dbReference type="Proteomes" id="UP000016412">
    <property type="component" value="Unassembled WGS sequence"/>
</dbReference>
<accession>U2MMD5</accession>
<evidence type="ECO:0000313" key="4">
    <source>
        <dbReference type="Proteomes" id="UP000016412"/>
    </source>
</evidence>
<evidence type="ECO:0000256" key="1">
    <source>
        <dbReference type="SAM" id="MobiDB-lite"/>
    </source>
</evidence>
<proteinExistence type="predicted"/>
<organism evidence="2 4">
    <name type="scientific">Treponema socranskii subsp. socranskii VPI DR56BR1116 = ATCC 35536</name>
    <dbReference type="NCBI Taxonomy" id="1125725"/>
    <lineage>
        <taxon>Bacteria</taxon>
        <taxon>Pseudomonadati</taxon>
        <taxon>Spirochaetota</taxon>
        <taxon>Spirochaetia</taxon>
        <taxon>Spirochaetales</taxon>
        <taxon>Treponemataceae</taxon>
        <taxon>Treponema</taxon>
    </lineage>
</organism>
<comment type="caution">
    <text evidence="2">The sequence shown here is derived from an EMBL/GenBank/DDBJ whole genome shotgun (WGS) entry which is preliminary data.</text>
</comment>